<evidence type="ECO:0000256" key="6">
    <source>
        <dbReference type="SAM" id="MobiDB-lite"/>
    </source>
</evidence>
<feature type="compositionally biased region" description="Polar residues" evidence="6">
    <location>
        <begin position="184"/>
        <end position="204"/>
    </location>
</feature>
<dbReference type="VEuPathDB" id="FungiDB:PSTT_04511"/>
<dbReference type="GO" id="GO:0032196">
    <property type="term" value="P:transposition"/>
    <property type="evidence" value="ECO:0007669"/>
    <property type="project" value="UniProtKB-KW"/>
</dbReference>
<dbReference type="PROSITE" id="PS50994">
    <property type="entry name" value="INTEGRASE"/>
    <property type="match status" value="1"/>
</dbReference>
<keyword evidence="2" id="KW-0378">Hydrolase</keyword>
<keyword evidence="9" id="KW-1185">Reference proteome</keyword>
<dbReference type="Proteomes" id="UP000238274">
    <property type="component" value="Unassembled WGS sequence"/>
</dbReference>
<comment type="catalytic activity">
    <reaction evidence="5">
        <text>DNA(n) + a 2'-deoxyribonucleoside 5'-triphosphate = DNA(n+1) + diphosphate</text>
        <dbReference type="Rhea" id="RHEA:22508"/>
        <dbReference type="Rhea" id="RHEA-COMP:17339"/>
        <dbReference type="Rhea" id="RHEA-COMP:17340"/>
        <dbReference type="ChEBI" id="CHEBI:33019"/>
        <dbReference type="ChEBI" id="CHEBI:61560"/>
        <dbReference type="ChEBI" id="CHEBI:173112"/>
        <dbReference type="EC" id="2.7.7.7"/>
    </reaction>
</comment>
<comment type="catalytic activity">
    <reaction evidence="4">
        <text>DNA(n) + a 2'-deoxyribonucleoside 5'-triphosphate = DNA(n+1) + diphosphate</text>
        <dbReference type="Rhea" id="RHEA:22508"/>
        <dbReference type="Rhea" id="RHEA-COMP:17339"/>
        <dbReference type="Rhea" id="RHEA-COMP:17340"/>
        <dbReference type="ChEBI" id="CHEBI:33019"/>
        <dbReference type="ChEBI" id="CHEBI:61560"/>
        <dbReference type="ChEBI" id="CHEBI:173112"/>
        <dbReference type="EC" id="2.7.7.49"/>
    </reaction>
</comment>
<dbReference type="PANTHER" id="PTHR42648">
    <property type="entry name" value="TRANSPOSASE, PUTATIVE-RELATED"/>
    <property type="match status" value="1"/>
</dbReference>
<dbReference type="GO" id="GO:0006508">
    <property type="term" value="P:proteolysis"/>
    <property type="evidence" value="ECO:0007669"/>
    <property type="project" value="UniProtKB-KW"/>
</dbReference>
<accession>A0A2S4VP20</accession>
<dbReference type="Gene3D" id="3.30.420.10">
    <property type="entry name" value="Ribonuclease H-like superfamily/Ribonuclease H"/>
    <property type="match status" value="1"/>
</dbReference>
<evidence type="ECO:0000256" key="5">
    <source>
        <dbReference type="ARBA" id="ARBA00049244"/>
    </source>
</evidence>
<feature type="domain" description="Integrase catalytic" evidence="7">
    <location>
        <begin position="705"/>
        <end position="798"/>
    </location>
</feature>
<evidence type="ECO:0000256" key="1">
    <source>
        <dbReference type="ARBA" id="ARBA00022578"/>
    </source>
</evidence>
<dbReference type="OrthoDB" id="2496969at2759"/>
<feature type="region of interest" description="Disordered" evidence="6">
    <location>
        <begin position="129"/>
        <end position="204"/>
    </location>
</feature>
<organism evidence="8 9">
    <name type="scientific">Puccinia striiformis</name>
    <dbReference type="NCBI Taxonomy" id="27350"/>
    <lineage>
        <taxon>Eukaryota</taxon>
        <taxon>Fungi</taxon>
        <taxon>Dikarya</taxon>
        <taxon>Basidiomycota</taxon>
        <taxon>Pucciniomycotina</taxon>
        <taxon>Pucciniomycetes</taxon>
        <taxon>Pucciniales</taxon>
        <taxon>Pucciniaceae</taxon>
        <taxon>Puccinia</taxon>
    </lineage>
</organism>
<reference evidence="9" key="2">
    <citation type="journal article" date="2018" name="BMC Genomics">
        <title>Genomic insights into host adaptation between the wheat stripe rust pathogen (Puccinia striiformis f. sp. tritici) and the barley stripe rust pathogen (Puccinia striiformis f. sp. hordei).</title>
        <authorList>
            <person name="Xia C."/>
            <person name="Wang M."/>
            <person name="Yin C."/>
            <person name="Cornejo O.E."/>
            <person name="Hulbert S.H."/>
            <person name="Chen X."/>
        </authorList>
    </citation>
    <scope>NUCLEOTIDE SEQUENCE [LARGE SCALE GENOMIC DNA]</scope>
    <source>
        <strain evidence="9">93TX-2</strain>
    </source>
</reference>
<evidence type="ECO:0000256" key="2">
    <source>
        <dbReference type="ARBA" id="ARBA00022670"/>
    </source>
</evidence>
<keyword evidence="2" id="KW-0645">Protease</keyword>
<protein>
    <recommendedName>
        <fullName evidence="7">Integrase catalytic domain-containing protein</fullName>
    </recommendedName>
</protein>
<dbReference type="GO" id="GO:0003723">
    <property type="term" value="F:RNA binding"/>
    <property type="evidence" value="ECO:0007669"/>
    <property type="project" value="UniProtKB-KW"/>
</dbReference>
<evidence type="ECO:0000313" key="9">
    <source>
        <dbReference type="Proteomes" id="UP000238274"/>
    </source>
</evidence>
<reference evidence="8 9" key="1">
    <citation type="submission" date="2017-12" db="EMBL/GenBank/DDBJ databases">
        <title>Gene loss provides genomic basis for host adaptation in cereal stripe rust fungi.</title>
        <authorList>
            <person name="Xia C."/>
        </authorList>
    </citation>
    <scope>NUCLEOTIDE SEQUENCE [LARGE SCALE GENOMIC DNA]</scope>
    <source>
        <strain evidence="8 9">93TX-2</strain>
    </source>
</reference>
<sequence>MSASIPVQLKWTPSSLFWLRTNLSMTDEESSERRRLALRMFRLVLVQPCLSIYVRYKTVFFFSLFASLGVHSLLKLLTAAAWCFTVINTHSSTSHRVLSYTSFRYKTVFFFSLNRNTLADLPKLPGAFGPITPESTPDPSSSNTHTSLSTEQETKPLFPFPSSAKSSDSTSTFHIEELIPNDDPPSSENIMTTESPKTDSGPNPNSFKLCTEKLTEHNFAGWRYDMKCALGIMNLDPYIIEHTPALKAHPDYASRVKLTENYIRLHLSRDESTRFVEDLDTYDPKALWESILAHYASKTVENFANLMDTLHDHTFDKSNMQSSINTFRSLFKMMIEVSTGRFEKKTLEATWIFFVLKRLPSSYYVFRSLQFSLWKENTDITMSSFLSNLEVELQRQKETQAQSIASASALATTPKSQSKRLQQSILSIPWPEQQQHQSWSWSSSLLSKRRSQSGHQQPSIESRVSLNNRALLSVNSGVTDAIVFDSGASGHYLKHREYFITFRPITASVYGANGLAIPIIGIGSAIIHASTGPIHISKAYYVPALSNSLIPQSYYIRQGYSINPISGGSGFECRRNNHVLCSGSTTKHVLLMRMNSLKALTVNRLSSSSSALDLHRALGHPSLPYLKRAYPDSKLSDIDCPVCDVSKMHRSPFPGSFPKPTRTLECVHMDLCGPISPASRGGNRYFLKIIDGYSKYRFIFPMRFSNNGGEFVNNRFKELYAQRGVLHIPSAPYTPQQNPFAERGNRTTIEKAQTLLATSGLPLTWWGEAVTTSVYLENRSPDSSIEFSSPYEYWHGTPPDLSRLVPFGCRAVAYVEKHWRNSKFSPSGVEAIFLGYDEHHHSYKLWVPSTSKILVTHHVKFSPSCFPSLTPTSLRIYEDDTLFDFGLHHTAPSESTVPANQRFEEEETPKSVDPVPGDPPESQTTLPDQPLSPPSPVIACIEPPLATKGYAYVPNYVTAPKDISSAIDPCNIIEGGRRNRAQVIRRHQANLIIGEPASLKDPKTYVDILGRLDEEHWLMAVEVELNNITRHEVWVVAPLTPGAKSLDTVWVFKRKFDANGDLLKYKACLCVRGF</sequence>
<dbReference type="GO" id="GO:0003964">
    <property type="term" value="F:RNA-directed DNA polymerase activity"/>
    <property type="evidence" value="ECO:0007669"/>
    <property type="project" value="UniProtKB-EC"/>
</dbReference>
<evidence type="ECO:0000259" key="7">
    <source>
        <dbReference type="PROSITE" id="PS50994"/>
    </source>
</evidence>
<dbReference type="AlphaFoldDB" id="A0A2S4VP20"/>
<feature type="compositionally biased region" description="Low complexity" evidence="6">
    <location>
        <begin position="162"/>
        <end position="171"/>
    </location>
</feature>
<keyword evidence="1" id="KW-0815">Transposition</keyword>
<evidence type="ECO:0000256" key="3">
    <source>
        <dbReference type="ARBA" id="ARBA00022884"/>
    </source>
</evidence>
<proteinExistence type="predicted"/>
<feature type="region of interest" description="Disordered" evidence="6">
    <location>
        <begin position="892"/>
        <end position="934"/>
    </location>
</feature>
<dbReference type="InterPro" id="IPR057670">
    <property type="entry name" value="SH3_retrovirus"/>
</dbReference>
<dbReference type="InterPro" id="IPR054722">
    <property type="entry name" value="PolX-like_BBD"/>
</dbReference>
<reference evidence="9" key="3">
    <citation type="journal article" date="2018" name="Mol. Plant Microbe Interact.">
        <title>Genome sequence resources for the wheat stripe rust pathogen (Puccinia striiformis f. sp. tritici) and the barley stripe rust pathogen (Puccinia striiformis f. sp. hordei).</title>
        <authorList>
            <person name="Xia C."/>
            <person name="Wang M."/>
            <person name="Yin C."/>
            <person name="Cornejo O.E."/>
            <person name="Hulbert S.H."/>
            <person name="Chen X."/>
        </authorList>
    </citation>
    <scope>NUCLEOTIDE SEQUENCE [LARGE SCALE GENOMIC DNA]</scope>
    <source>
        <strain evidence="9">93TX-2</strain>
    </source>
</reference>
<dbReference type="GO" id="GO:0003887">
    <property type="term" value="F:DNA-directed DNA polymerase activity"/>
    <property type="evidence" value="ECO:0007669"/>
    <property type="project" value="UniProtKB-EC"/>
</dbReference>
<dbReference type="InterPro" id="IPR036397">
    <property type="entry name" value="RNaseH_sf"/>
</dbReference>
<dbReference type="Pfam" id="PF22936">
    <property type="entry name" value="Pol_BBD"/>
    <property type="match status" value="1"/>
</dbReference>
<dbReference type="InterPro" id="IPR039537">
    <property type="entry name" value="Retrotran_Ty1/copia-like"/>
</dbReference>
<comment type="caution">
    <text evidence="8">The sequence shown here is derived from an EMBL/GenBank/DDBJ whole genome shotgun (WGS) entry which is preliminary data.</text>
</comment>
<name>A0A2S4VP20_9BASI</name>
<evidence type="ECO:0000313" key="8">
    <source>
        <dbReference type="EMBL" id="POW11292.1"/>
    </source>
</evidence>
<dbReference type="SUPFAM" id="SSF53098">
    <property type="entry name" value="Ribonuclease H-like"/>
    <property type="match status" value="1"/>
</dbReference>
<dbReference type="GO" id="GO:0008233">
    <property type="term" value="F:peptidase activity"/>
    <property type="evidence" value="ECO:0007669"/>
    <property type="project" value="UniProtKB-KW"/>
</dbReference>
<dbReference type="InterPro" id="IPR001584">
    <property type="entry name" value="Integrase_cat-core"/>
</dbReference>
<dbReference type="InterPro" id="IPR012337">
    <property type="entry name" value="RNaseH-like_sf"/>
</dbReference>
<dbReference type="GO" id="GO:0015074">
    <property type="term" value="P:DNA integration"/>
    <property type="evidence" value="ECO:0007669"/>
    <property type="project" value="InterPro"/>
</dbReference>
<dbReference type="PANTHER" id="PTHR42648:SF28">
    <property type="entry name" value="TRANSPOSON-ENCODED PROTEIN WITH RIBONUCLEASE H-LIKE AND RETROVIRUS ZINC FINGER-LIKE DOMAINS"/>
    <property type="match status" value="1"/>
</dbReference>
<dbReference type="VEuPathDB" id="FungiDB:PSHT_08524"/>
<gene>
    <name evidence="8" type="ORF">PSHT_08524</name>
</gene>
<keyword evidence="3" id="KW-0694">RNA-binding</keyword>
<dbReference type="Pfam" id="PF25597">
    <property type="entry name" value="SH3_retrovirus"/>
    <property type="match status" value="1"/>
</dbReference>
<evidence type="ECO:0000256" key="4">
    <source>
        <dbReference type="ARBA" id="ARBA00048173"/>
    </source>
</evidence>
<dbReference type="EMBL" id="PKSM01000112">
    <property type="protein sequence ID" value="POW11292.1"/>
    <property type="molecule type" value="Genomic_DNA"/>
</dbReference>
<dbReference type="GO" id="GO:0005634">
    <property type="term" value="C:nucleus"/>
    <property type="evidence" value="ECO:0007669"/>
    <property type="project" value="UniProtKB-ARBA"/>
</dbReference>
<feature type="compositionally biased region" description="Polar residues" evidence="6">
    <location>
        <begin position="133"/>
        <end position="151"/>
    </location>
</feature>